<sequence length="216" mass="24357">ELARAGSLGVIYDEAPTEEFPWGALTSMMIRPVCGVIWVAPLRWRRRKMKSEEELVREILHGHGHLEAGQGLRRLCGTSIELIYRRMSWQDMRESKYKTAGNRISYGLIGDLYRLRSEDIPPLRIVLGGNQIGAATVDRFVSHNRELIQTVSGILLLNPIEGTPHSHLNRTGPRRLTILHGRKSSPAELSTKLLQGFSDLFSAVPRRCVVTLIVKE</sequence>
<protein>
    <submittedName>
        <fullName evidence="2">Uncharacterized protein</fullName>
    </submittedName>
</protein>
<organism evidence="2 3">
    <name type="scientific">Perkinsus olseni</name>
    <name type="common">Perkinsus atlanticus</name>
    <dbReference type="NCBI Taxonomy" id="32597"/>
    <lineage>
        <taxon>Eukaryota</taxon>
        <taxon>Sar</taxon>
        <taxon>Alveolata</taxon>
        <taxon>Perkinsozoa</taxon>
        <taxon>Perkinsea</taxon>
        <taxon>Perkinsida</taxon>
        <taxon>Perkinsidae</taxon>
        <taxon>Perkinsus</taxon>
    </lineage>
</organism>
<comment type="caution">
    <text evidence="2">The sequence shown here is derived from an EMBL/GenBank/DDBJ whole genome shotgun (WGS) entry which is preliminary data.</text>
</comment>
<accession>A0A7J6RUE2</accession>
<keyword evidence="1" id="KW-0472">Membrane</keyword>
<evidence type="ECO:0000313" key="2">
    <source>
        <dbReference type="EMBL" id="KAF4723946.1"/>
    </source>
</evidence>
<keyword evidence="3" id="KW-1185">Reference proteome</keyword>
<name>A0A7J6RUE2_PEROL</name>
<evidence type="ECO:0000313" key="3">
    <source>
        <dbReference type="Proteomes" id="UP000553632"/>
    </source>
</evidence>
<keyword evidence="1" id="KW-1133">Transmembrane helix</keyword>
<dbReference type="AlphaFoldDB" id="A0A7J6RUE2"/>
<evidence type="ECO:0000256" key="1">
    <source>
        <dbReference type="SAM" id="Phobius"/>
    </source>
</evidence>
<feature type="transmembrane region" description="Helical" evidence="1">
    <location>
        <begin position="20"/>
        <end position="40"/>
    </location>
</feature>
<proteinExistence type="predicted"/>
<keyword evidence="1" id="KW-0812">Transmembrane</keyword>
<gene>
    <name evidence="2" type="ORF">FOZ63_008978</name>
</gene>
<dbReference type="Proteomes" id="UP000553632">
    <property type="component" value="Unassembled WGS sequence"/>
</dbReference>
<feature type="non-terminal residue" evidence="2">
    <location>
        <position position="1"/>
    </location>
</feature>
<feature type="non-terminal residue" evidence="2">
    <location>
        <position position="216"/>
    </location>
</feature>
<dbReference type="EMBL" id="JABANO010023190">
    <property type="protein sequence ID" value="KAF4723946.1"/>
    <property type="molecule type" value="Genomic_DNA"/>
</dbReference>
<reference evidence="2 3" key="1">
    <citation type="submission" date="2020-04" db="EMBL/GenBank/DDBJ databases">
        <title>Perkinsus olseni comparative genomics.</title>
        <authorList>
            <person name="Bogema D.R."/>
        </authorList>
    </citation>
    <scope>NUCLEOTIDE SEQUENCE [LARGE SCALE GENOMIC DNA]</scope>
    <source>
        <strain evidence="2 3">ATCC PRA-207</strain>
    </source>
</reference>